<reference evidence="2 3" key="1">
    <citation type="journal article" date="2015" name="Genome Announc.">
        <title>Complete Genome Sequence of Cupriavidus basilensis 4G11, Isolated from the Oak Ridge Field Research Center Site.</title>
        <authorList>
            <person name="Ray J."/>
            <person name="Waters R.J."/>
            <person name="Skerker J.M."/>
            <person name="Kuehl J.V."/>
            <person name="Price M.N."/>
            <person name="Huang J."/>
            <person name="Chakraborty R."/>
            <person name="Arkin A.P."/>
            <person name="Deutschbauer A."/>
        </authorList>
    </citation>
    <scope>NUCLEOTIDE SEQUENCE [LARGE SCALE GENOMIC DNA]</scope>
    <source>
        <strain evidence="2">4G11</strain>
    </source>
</reference>
<gene>
    <name evidence="2" type="ORF">RR42_m2363</name>
</gene>
<dbReference type="AlphaFoldDB" id="A0A0C4Y9Y1"/>
<dbReference type="KEGG" id="cbw:RR42_m2363"/>
<evidence type="ECO:0000256" key="1">
    <source>
        <dbReference type="SAM" id="SignalP"/>
    </source>
</evidence>
<feature type="chain" id="PRO_5002174059" evidence="1">
    <location>
        <begin position="27"/>
        <end position="81"/>
    </location>
</feature>
<dbReference type="Proteomes" id="UP000031843">
    <property type="component" value="Chromosome main"/>
</dbReference>
<evidence type="ECO:0000313" key="2">
    <source>
        <dbReference type="EMBL" id="AJG19755.1"/>
    </source>
</evidence>
<dbReference type="EMBL" id="CP010536">
    <property type="protein sequence ID" value="AJG19755.1"/>
    <property type="molecule type" value="Genomic_DNA"/>
</dbReference>
<sequence>MYARLARTASARGTRAVLDTSGPALAAALLCPGPSACAEFAVPVPADCKRQGIGSLRLGKMVACCRARGARERVGILAARL</sequence>
<organism evidence="2 3">
    <name type="scientific">Cupriavidus basilensis</name>
    <dbReference type="NCBI Taxonomy" id="68895"/>
    <lineage>
        <taxon>Bacteria</taxon>
        <taxon>Pseudomonadati</taxon>
        <taxon>Pseudomonadota</taxon>
        <taxon>Betaproteobacteria</taxon>
        <taxon>Burkholderiales</taxon>
        <taxon>Burkholderiaceae</taxon>
        <taxon>Cupriavidus</taxon>
    </lineage>
</organism>
<keyword evidence="3" id="KW-1185">Reference proteome</keyword>
<name>A0A0C4Y9Y1_9BURK</name>
<accession>A0A0C4Y9Y1</accession>
<feature type="signal peptide" evidence="1">
    <location>
        <begin position="1"/>
        <end position="26"/>
    </location>
</feature>
<keyword evidence="2" id="KW-0808">Transferase</keyword>
<proteinExistence type="predicted"/>
<dbReference type="GO" id="GO:0016740">
    <property type="term" value="F:transferase activity"/>
    <property type="evidence" value="ECO:0007669"/>
    <property type="project" value="UniProtKB-KW"/>
</dbReference>
<keyword evidence="1" id="KW-0732">Signal</keyword>
<protein>
    <submittedName>
        <fullName evidence="2">Protein acetyltransferase</fullName>
    </submittedName>
</protein>
<evidence type="ECO:0000313" key="3">
    <source>
        <dbReference type="Proteomes" id="UP000031843"/>
    </source>
</evidence>